<reference evidence="3 4" key="1">
    <citation type="journal article" date="2014" name="Genome Announc.">
        <title>Complete Genome Sequence of Hyphomicrobium nitrativorans Strain NL23, a Denitrifying Bacterium Isolated from Biofilm of a Methanol-Fed Denitrification System Treating Seawater at the Montreal Biodome.</title>
        <authorList>
            <person name="Martineau C."/>
            <person name="Villeneuve C."/>
            <person name="Mauffrey F."/>
            <person name="Villemur R."/>
        </authorList>
    </citation>
    <scope>NUCLEOTIDE SEQUENCE [LARGE SCALE GENOMIC DNA]</scope>
    <source>
        <strain evidence="3">NL23</strain>
    </source>
</reference>
<dbReference type="RefSeq" id="WP_023786845.1">
    <property type="nucleotide sequence ID" value="NC_022997.1"/>
</dbReference>
<dbReference type="KEGG" id="hni:W911_07285"/>
<dbReference type="PATRIC" id="fig|1029756.8.peg.1526"/>
<proteinExistence type="predicted"/>
<dbReference type="Proteomes" id="UP000018542">
    <property type="component" value="Chromosome"/>
</dbReference>
<feature type="signal peptide" evidence="1">
    <location>
        <begin position="1"/>
        <end position="31"/>
    </location>
</feature>
<sequence length="435" mass="46670">MERTKSERKTRRRLTAAAVGLAVAAISPAAAADLGTQCCADLESRIAELEATTARKGNRKVSLSITGYIAQEITVWDDGVERNAYIHGMGPTQASNIRFLGKAQIAPGWNAGYLMRIQDLTGNAFAGGAGAIDQNNAGRNDNLNIQMSLWYLQSDSLGKLSVGRQAHAAKSAAMFTDLSGTQVIDNYTFLAGFPQFRLRDANGALSNLTWGQLGFCYTQGVPLGGDCNGIVMNGVRYDTPTFGGFSFSASWGDDDFWEVAARYAGEMAGFKMAFGIGYTEMRDEVTTGAIAVLTSKQSDFFQTGGYVQHVGTGLFLHGAYGREFNNDTVLANGRTQLDSEQWYVKAGLRRNWTGLGATILYGTYGAYLDQLGPAALAAGATSSTLERFGGGIAQEFDAAATTVYLKYQRYEAEVDGIAEDFKSADFISVGALVNF</sequence>
<keyword evidence="1" id="KW-0732">Signal</keyword>
<feature type="domain" description="Porin" evidence="2">
    <location>
        <begin position="22"/>
        <end position="412"/>
    </location>
</feature>
<dbReference type="STRING" id="1029756.W911_07285"/>
<dbReference type="InterPro" id="IPR033900">
    <property type="entry name" value="Gram_neg_porin_domain"/>
</dbReference>
<gene>
    <name evidence="3" type="ORF">W911_07285</name>
</gene>
<dbReference type="OrthoDB" id="974738at2"/>
<evidence type="ECO:0000259" key="2">
    <source>
        <dbReference type="Pfam" id="PF13609"/>
    </source>
</evidence>
<evidence type="ECO:0000256" key="1">
    <source>
        <dbReference type="SAM" id="SignalP"/>
    </source>
</evidence>
<dbReference type="EMBL" id="CP006912">
    <property type="protein sequence ID" value="AHB48225.1"/>
    <property type="molecule type" value="Genomic_DNA"/>
</dbReference>
<evidence type="ECO:0000313" key="3">
    <source>
        <dbReference type="EMBL" id="AHB48225.1"/>
    </source>
</evidence>
<dbReference type="Pfam" id="PF13609">
    <property type="entry name" value="Porin_4"/>
    <property type="match status" value="1"/>
</dbReference>
<protein>
    <recommendedName>
        <fullName evidence="2">Porin domain-containing protein</fullName>
    </recommendedName>
</protein>
<name>V5SDU7_9HYPH</name>
<accession>V5SDU7</accession>
<dbReference type="HOGENOM" id="CLU_037013_0_0_5"/>
<keyword evidence="4" id="KW-1185">Reference proteome</keyword>
<dbReference type="Gene3D" id="2.40.160.10">
    <property type="entry name" value="Porin"/>
    <property type="match status" value="1"/>
</dbReference>
<organism evidence="3 4">
    <name type="scientific">Hyphomicrobium nitrativorans NL23</name>
    <dbReference type="NCBI Taxonomy" id="1029756"/>
    <lineage>
        <taxon>Bacteria</taxon>
        <taxon>Pseudomonadati</taxon>
        <taxon>Pseudomonadota</taxon>
        <taxon>Alphaproteobacteria</taxon>
        <taxon>Hyphomicrobiales</taxon>
        <taxon>Hyphomicrobiaceae</taxon>
        <taxon>Hyphomicrobium</taxon>
    </lineage>
</organism>
<dbReference type="InterPro" id="IPR023614">
    <property type="entry name" value="Porin_dom_sf"/>
</dbReference>
<dbReference type="AlphaFoldDB" id="V5SDU7"/>
<feature type="chain" id="PRO_5004740561" description="Porin domain-containing protein" evidence="1">
    <location>
        <begin position="32"/>
        <end position="435"/>
    </location>
</feature>
<dbReference type="SUPFAM" id="SSF56935">
    <property type="entry name" value="Porins"/>
    <property type="match status" value="1"/>
</dbReference>
<evidence type="ECO:0000313" key="4">
    <source>
        <dbReference type="Proteomes" id="UP000018542"/>
    </source>
</evidence>